<dbReference type="eggNOG" id="COG0803">
    <property type="taxonomic scope" value="Bacteria"/>
</dbReference>
<dbReference type="HOGENOM" id="CLU_016838_1_0_12"/>
<evidence type="ECO:0000256" key="4">
    <source>
        <dbReference type="SAM" id="MobiDB-lite"/>
    </source>
</evidence>
<dbReference type="AlphaFoldDB" id="E1RA62"/>
<sequence>MKRHKKRCSIVSALLFMLIASLPLMAGGNRESAPTSGDSEKPIVYSSILPVQFLADRIGGDRITSEVVVLPGESPATYEPTPKQMSALAQASLLFRVGVPFENGFLPKVRELSPDLTIIDLRKGLTLRTMDAAHSHDEEHDGDHEGEGEDGHDHEAGTPDPHIWMSPRNMMIMAQTMADALAAADPDGAELYKDNLAGLESDLKTLDERLAQDLEPLRGKRFFVYHPAFGYFADDYGLIQIPLEIEGKEPTPKQLVFYIEEAKELDVEIIFVQPEFPRQSAQTVAKEIGGMVVPVSALAKEYIANLDTVASALEEGLR</sequence>
<dbReference type="Proteomes" id="UP000002318">
    <property type="component" value="Chromosome"/>
</dbReference>
<reference evidence="6 7" key="1">
    <citation type="journal article" date="2010" name="Stand. Genomic Sci.">
        <title>Complete genome sequence of Spirochaeta smaragdinae type strain (SEBR 4228).</title>
        <authorList>
            <person name="Mavromatis K."/>
            <person name="Yasawong M."/>
            <person name="Chertkov O."/>
            <person name="Lapidus A."/>
            <person name="Lucas S."/>
            <person name="Nolan M."/>
            <person name="Del Rio T.G."/>
            <person name="Tice H."/>
            <person name="Cheng J.F."/>
            <person name="Pitluck S."/>
            <person name="Liolios K."/>
            <person name="Ivanova N."/>
            <person name="Tapia R."/>
            <person name="Han C."/>
            <person name="Bruce D."/>
            <person name="Goodwin L."/>
            <person name="Pati A."/>
            <person name="Chen A."/>
            <person name="Palaniappan K."/>
            <person name="Land M."/>
            <person name="Hauser L."/>
            <person name="Chang Y.J."/>
            <person name="Jeffries C.D."/>
            <person name="Detter J.C."/>
            <person name="Rohde M."/>
            <person name="Brambilla E."/>
            <person name="Spring S."/>
            <person name="Goker M."/>
            <person name="Sikorski J."/>
            <person name="Woyke T."/>
            <person name="Bristow J."/>
            <person name="Eisen J.A."/>
            <person name="Markowitz V."/>
            <person name="Hugenholtz P."/>
            <person name="Klenk H.P."/>
            <person name="Kyrpides N.C."/>
        </authorList>
    </citation>
    <scope>NUCLEOTIDE SEQUENCE [LARGE SCALE GENOMIC DNA]</scope>
    <source>
        <strain evidence="7">DSM 11293 / JCM 15392 / SEBR 4228</strain>
    </source>
</reference>
<feature type="compositionally biased region" description="Basic and acidic residues" evidence="4">
    <location>
        <begin position="133"/>
        <end position="157"/>
    </location>
</feature>
<keyword evidence="7" id="KW-1185">Reference proteome</keyword>
<evidence type="ECO:0000313" key="7">
    <source>
        <dbReference type="Proteomes" id="UP000002318"/>
    </source>
</evidence>
<evidence type="ECO:0000256" key="3">
    <source>
        <dbReference type="ARBA" id="ARBA00022729"/>
    </source>
</evidence>
<evidence type="ECO:0000313" key="6">
    <source>
        <dbReference type="EMBL" id="ADK79353.1"/>
    </source>
</evidence>
<dbReference type="EMBL" id="CP002116">
    <property type="protein sequence ID" value="ADK79353.1"/>
    <property type="molecule type" value="Genomic_DNA"/>
</dbReference>
<feature type="region of interest" description="Disordered" evidence="4">
    <location>
        <begin position="133"/>
        <end position="160"/>
    </location>
</feature>
<name>E1RA62_SEDSS</name>
<dbReference type="OrthoDB" id="9810636at2"/>
<protein>
    <submittedName>
        <fullName evidence="6">Periplasmic solute binding protein</fullName>
    </submittedName>
</protein>
<dbReference type="InterPro" id="IPR050492">
    <property type="entry name" value="Bact_metal-bind_prot9"/>
</dbReference>
<keyword evidence="2" id="KW-0813">Transport</keyword>
<dbReference type="Pfam" id="PF01297">
    <property type="entry name" value="ZnuA"/>
    <property type="match status" value="1"/>
</dbReference>
<dbReference type="KEGG" id="ssm:Spirs_0196"/>
<feature type="chain" id="PRO_5003150790" evidence="5">
    <location>
        <begin position="27"/>
        <end position="318"/>
    </location>
</feature>
<dbReference type="Gene3D" id="3.40.50.1980">
    <property type="entry name" value="Nitrogenase molybdenum iron protein domain"/>
    <property type="match status" value="2"/>
</dbReference>
<dbReference type="SUPFAM" id="SSF53807">
    <property type="entry name" value="Helical backbone' metal receptor"/>
    <property type="match status" value="1"/>
</dbReference>
<evidence type="ECO:0000256" key="5">
    <source>
        <dbReference type="SAM" id="SignalP"/>
    </source>
</evidence>
<dbReference type="PANTHER" id="PTHR42953">
    <property type="entry name" value="HIGH-AFFINITY ZINC UPTAKE SYSTEM PROTEIN ZNUA-RELATED"/>
    <property type="match status" value="1"/>
</dbReference>
<dbReference type="GO" id="GO:0030001">
    <property type="term" value="P:metal ion transport"/>
    <property type="evidence" value="ECO:0007669"/>
    <property type="project" value="InterPro"/>
</dbReference>
<dbReference type="InterPro" id="IPR006127">
    <property type="entry name" value="ZnuA-like"/>
</dbReference>
<dbReference type="RefSeq" id="WP_013252817.1">
    <property type="nucleotide sequence ID" value="NC_014364.1"/>
</dbReference>
<comment type="similarity">
    <text evidence="1">Belongs to the bacterial solute-binding protein 9 family.</text>
</comment>
<organism evidence="6 7">
    <name type="scientific">Sediminispirochaeta smaragdinae (strain DSM 11293 / JCM 15392 / SEBR 4228)</name>
    <name type="common">Spirochaeta smaragdinae</name>
    <dbReference type="NCBI Taxonomy" id="573413"/>
    <lineage>
        <taxon>Bacteria</taxon>
        <taxon>Pseudomonadati</taxon>
        <taxon>Spirochaetota</taxon>
        <taxon>Spirochaetia</taxon>
        <taxon>Spirochaetales</taxon>
        <taxon>Spirochaetaceae</taxon>
        <taxon>Sediminispirochaeta</taxon>
    </lineage>
</organism>
<dbReference type="PANTHER" id="PTHR42953:SF3">
    <property type="entry name" value="HIGH-AFFINITY ZINC UPTAKE SYSTEM PROTEIN ZNUA"/>
    <property type="match status" value="1"/>
</dbReference>
<proteinExistence type="inferred from homology"/>
<evidence type="ECO:0000256" key="1">
    <source>
        <dbReference type="ARBA" id="ARBA00011028"/>
    </source>
</evidence>
<feature type="signal peptide" evidence="5">
    <location>
        <begin position="1"/>
        <end position="26"/>
    </location>
</feature>
<gene>
    <name evidence="6" type="ordered locus">Spirs_0196</name>
</gene>
<dbReference type="GO" id="GO:0046872">
    <property type="term" value="F:metal ion binding"/>
    <property type="evidence" value="ECO:0007669"/>
    <property type="project" value="InterPro"/>
</dbReference>
<dbReference type="STRING" id="573413.Spirs_0196"/>
<accession>E1RA62</accession>
<keyword evidence="3 5" id="KW-0732">Signal</keyword>
<evidence type="ECO:0000256" key="2">
    <source>
        <dbReference type="ARBA" id="ARBA00022448"/>
    </source>
</evidence>